<feature type="compositionally biased region" description="Polar residues" evidence="2">
    <location>
        <begin position="1085"/>
        <end position="1104"/>
    </location>
</feature>
<feature type="compositionally biased region" description="Acidic residues" evidence="2">
    <location>
        <begin position="225"/>
        <end position="236"/>
    </location>
</feature>
<name>A0A913YTZ8_EXADI</name>
<feature type="compositionally biased region" description="Basic and acidic residues" evidence="2">
    <location>
        <begin position="463"/>
        <end position="530"/>
    </location>
</feature>
<dbReference type="EnsemblMetazoa" id="XM_028663174.1">
    <property type="protein sequence ID" value="XP_028518975.1"/>
    <property type="gene ID" value="LOC110252425"/>
</dbReference>
<feature type="compositionally biased region" description="Polar residues" evidence="2">
    <location>
        <begin position="1479"/>
        <end position="1502"/>
    </location>
</feature>
<feature type="compositionally biased region" description="Polar residues" evidence="2">
    <location>
        <begin position="916"/>
        <end position="939"/>
    </location>
</feature>
<feature type="region of interest" description="Disordered" evidence="2">
    <location>
        <begin position="1085"/>
        <end position="1111"/>
    </location>
</feature>
<protein>
    <submittedName>
        <fullName evidence="4">Uncharacterized protein</fullName>
    </submittedName>
</protein>
<keyword evidence="5" id="KW-1185">Reference proteome</keyword>
<dbReference type="PANTHER" id="PTHR36963">
    <property type="entry name" value="HELICASE"/>
    <property type="match status" value="1"/>
</dbReference>
<dbReference type="InterPro" id="IPR000884">
    <property type="entry name" value="TSP1_rpt"/>
</dbReference>
<feature type="compositionally biased region" description="Basic and acidic residues" evidence="2">
    <location>
        <begin position="175"/>
        <end position="214"/>
    </location>
</feature>
<dbReference type="SUPFAM" id="SSF82895">
    <property type="entry name" value="TSP-1 type 1 repeat"/>
    <property type="match status" value="4"/>
</dbReference>
<dbReference type="Proteomes" id="UP000887567">
    <property type="component" value="Unplaced"/>
</dbReference>
<feature type="region of interest" description="Disordered" evidence="2">
    <location>
        <begin position="916"/>
        <end position="945"/>
    </location>
</feature>
<dbReference type="SUPFAM" id="SSF49899">
    <property type="entry name" value="Concanavalin A-like lectins/glucanases"/>
    <property type="match status" value="1"/>
</dbReference>
<dbReference type="InterPro" id="IPR036383">
    <property type="entry name" value="TSP1_rpt_sf"/>
</dbReference>
<dbReference type="SMART" id="SM00209">
    <property type="entry name" value="TSP1"/>
    <property type="match status" value="4"/>
</dbReference>
<feature type="region of interest" description="Disordered" evidence="2">
    <location>
        <begin position="171"/>
        <end position="585"/>
    </location>
</feature>
<organism evidence="4 5">
    <name type="scientific">Exaiptasia diaphana</name>
    <name type="common">Tropical sea anemone</name>
    <name type="synonym">Aiptasia pulchella</name>
    <dbReference type="NCBI Taxonomy" id="2652724"/>
    <lineage>
        <taxon>Eukaryota</taxon>
        <taxon>Metazoa</taxon>
        <taxon>Cnidaria</taxon>
        <taxon>Anthozoa</taxon>
        <taxon>Hexacorallia</taxon>
        <taxon>Actiniaria</taxon>
        <taxon>Aiptasiidae</taxon>
        <taxon>Exaiptasia</taxon>
    </lineage>
</organism>
<accession>A0A913YTZ8</accession>
<feature type="compositionally biased region" description="Polar residues" evidence="2">
    <location>
        <begin position="59"/>
        <end position="68"/>
    </location>
</feature>
<feature type="compositionally biased region" description="Basic and acidic residues" evidence="2">
    <location>
        <begin position="536"/>
        <end position="578"/>
    </location>
</feature>
<feature type="chain" id="PRO_5037248825" evidence="3">
    <location>
        <begin position="24"/>
        <end position="1819"/>
    </location>
</feature>
<dbReference type="SUPFAM" id="SSF141571">
    <property type="entry name" value="Pentapeptide repeat-like"/>
    <property type="match status" value="1"/>
</dbReference>
<sequence>METRIGLLTVLLVAVTMVTYTDAKSKHKKPSGDKSLLTLNFMGDGSLTNKSHDRKSGQKALQSKSSHGAKSHDDKSKDISKSADSKSAGDDKKKVAKANIPSMDKSQKAVARGSIIDDISKIDDVPSLYRQGEKTEAFNNEDNTIDKVKQIDDGELTDYFHALNGENVKQSKTAHYHDDDLRHDEEDLRHYDENRRNDEDHKEITDEENQKYKDAGPGYEVFSDNPDESDTDDFYDDISQGKKPEMKMKKVRPTKSHFGTKDDYESSEKGKYKNDKKALKTKEQDPDALGYPYSVDKTPEPLETTAEHIEKERKAEPPPRTDDTGTGSKEYADNKEGQPVSSNRYNSDTRHKDYSDNKGAHVADNHASTAHDDYGDNKVNHDFVSEDYNPGHKEYEESRPVHSRKNYDSDSGHRDYSDSKPEHASDSGHKGYAEPSQAGTINGYSPFLNPFFNPFSIFGFQHKHPDDDQDHAHRLPDREQESPQRRPYRGREEHGYRRLPERERRPDREQENSQRGPDRGDQRPSEREQESSSQRENSERRPDREQEILQHESEKEQKNSRKQPDREHEEPNKPHEPPVIKQAEQVHVPGTKPFRIRGTRIQGGKITGGTITGGIIEGGNIEGGNIEGGLIKGGHVEGGKFKNGTMEGGVFHDGLMEGGHLINGSFEGGRMRGGNMYGGQVRGGSIYGGNIKGGILLGGLFHGGSLEGGVMKGGEVHGGSIKGGNMEGGLMTGGSVEGGVLKYGRLSGGTIKAGSMLGGEMTNGSIEGGTLKGGSITGGVLKGGVMEGGQLKGGVVLAGKIKGGIIEGGVIEGGEINDGVIIKSGRINGTILAMKTRDRDDKKESKEDAKEKGKHDGKKEGDGLNPREGSLTSVIWKEPKHVSHSSESTKPTPQLIVIDDINNMKTTARPIKANQTRFNSPNVNGTITVSRDSNSTMNETGMPDEKDATISISTMIHTGDSPDTTDSPPPTEIPGMVSAADLPSAELPAAEEIPAMTTAEESDFMSSPTIQPYVQLTGQNRDLTPAAKRGKHHIVIDGVSFDIPDGKLTDHEYLSQLVNHVEHELHEALHEDKQVTKNYDKNQTLAKNNNKQIKQGDQLVTKQPSEMKQEDVQSIDIAPVDQEQLMKSLGVKAIEFRPSYHWSLNSIMGDRIPGSPGAAMISHGHIRKTRGGIAFNGEDAWLGGGDFAGGCISAPDKCADGFSFEMTLKIDKDSLFKSDDMRYIVDSGASTFNSKGFSLYTLHGKLRADIAIPNDSICLESPLEADRWHDVLVTWRKDKGLKLYLNCELKGQAKSSDQCLGCRSPGCHVTDKNTQLMIGRPNYSPHFRCTKFESGDISFWEKYLNQEDVNMLCGRDTVSKLNKDAKPATTSRPTQPKVNKITPEIRQRYAAAYEANKNLLNGQQTYRQVNAPASYPAPYQASYPPAYLQNVGYLKPGTTYHFTQYIPAVGPSSLNPSRQMYSSYYPGQPRSKTARLHSSKPSYESGANSVKQESSGNLESSPVTHQSFSEWSDWSACSEPCGYGVRARSRSCRNPRVPLGGHVCRGALVQHGFCFVRACPGSNRASARKRLVRKILRDLVRDFTLKEGRKIPLSKLVLGSLKRPSLDTPKSALHGSSALANLHHGKNQLNQAQQKATVQYGYGTRVNGGYGNWSPWGQCDRTCGRGAQVRTRLCNHPTPSIMGRSCAALGPSLQVQRCNDIPCPVDGGHSGWSAFSPCSKSCGPGGVQYRVRTCTNPRPAYGGKACVGPSQETRSCLNYVPCPVPPRYANWGQWSGCDADCGGGVRERVRQCIRRGATKGSCSSLGPSRMTEPCNLNPC</sequence>
<feature type="region of interest" description="Disordered" evidence="2">
    <location>
        <begin position="1460"/>
        <end position="1502"/>
    </location>
</feature>
<keyword evidence="3" id="KW-0732">Signal</keyword>
<evidence type="ECO:0000256" key="3">
    <source>
        <dbReference type="SAM" id="SignalP"/>
    </source>
</evidence>
<proteinExistence type="predicted"/>
<dbReference type="Gene3D" id="2.60.120.200">
    <property type="match status" value="1"/>
</dbReference>
<feature type="compositionally biased region" description="Basic and acidic residues" evidence="2">
    <location>
        <begin position="835"/>
        <end position="862"/>
    </location>
</feature>
<feature type="region of interest" description="Disordered" evidence="2">
    <location>
        <begin position="833"/>
        <end position="870"/>
    </location>
</feature>
<dbReference type="PANTHER" id="PTHR36963:SF2">
    <property type="entry name" value="TNFR-CYS DOMAIN-CONTAINING PROTEIN"/>
    <property type="match status" value="1"/>
</dbReference>
<dbReference type="FunFam" id="2.20.100.10:FF:000001">
    <property type="entry name" value="semaphorin-5A isoform X1"/>
    <property type="match status" value="3"/>
</dbReference>
<dbReference type="RefSeq" id="XP_028518975.1">
    <property type="nucleotide sequence ID" value="XM_028663174.1"/>
</dbReference>
<dbReference type="OrthoDB" id="5973910at2759"/>
<feature type="compositionally biased region" description="Basic and acidic residues" evidence="2">
    <location>
        <begin position="70"/>
        <end position="93"/>
    </location>
</feature>
<feature type="compositionally biased region" description="Low complexity" evidence="2">
    <location>
        <begin position="445"/>
        <end position="458"/>
    </location>
</feature>
<feature type="compositionally biased region" description="Basic and acidic residues" evidence="2">
    <location>
        <begin position="347"/>
        <end position="432"/>
    </location>
</feature>
<reference evidence="4" key="1">
    <citation type="submission" date="2022-11" db="UniProtKB">
        <authorList>
            <consortium name="EnsemblMetazoa"/>
        </authorList>
    </citation>
    <scope>IDENTIFICATION</scope>
</reference>
<evidence type="ECO:0000256" key="1">
    <source>
        <dbReference type="ARBA" id="ARBA00023157"/>
    </source>
</evidence>
<evidence type="ECO:0000313" key="4">
    <source>
        <dbReference type="EnsemblMetazoa" id="XP_028518975.1"/>
    </source>
</evidence>
<dbReference type="InterPro" id="IPR013320">
    <property type="entry name" value="ConA-like_dom_sf"/>
</dbReference>
<dbReference type="Pfam" id="PF00090">
    <property type="entry name" value="TSP_1"/>
    <property type="match status" value="4"/>
</dbReference>
<keyword evidence="1" id="KW-1015">Disulfide bond</keyword>
<feature type="compositionally biased region" description="Basic and acidic residues" evidence="2">
    <location>
        <begin position="239"/>
        <end position="248"/>
    </location>
</feature>
<dbReference type="PROSITE" id="PS50092">
    <property type="entry name" value="TSP1"/>
    <property type="match status" value="4"/>
</dbReference>
<feature type="compositionally biased region" description="Basic and acidic residues" evidence="2">
    <location>
        <begin position="259"/>
        <end position="285"/>
    </location>
</feature>
<evidence type="ECO:0000256" key="2">
    <source>
        <dbReference type="SAM" id="MobiDB-lite"/>
    </source>
</evidence>
<feature type="region of interest" description="Disordered" evidence="2">
    <location>
        <begin position="47"/>
        <end position="111"/>
    </location>
</feature>
<feature type="compositionally biased region" description="Basic and acidic residues" evidence="2">
    <location>
        <begin position="297"/>
        <end position="323"/>
    </location>
</feature>
<evidence type="ECO:0000313" key="5">
    <source>
        <dbReference type="Proteomes" id="UP000887567"/>
    </source>
</evidence>
<feature type="signal peptide" evidence="3">
    <location>
        <begin position="1"/>
        <end position="23"/>
    </location>
</feature>
<dbReference type="GeneID" id="110252425"/>
<dbReference type="Gene3D" id="2.20.100.10">
    <property type="entry name" value="Thrombospondin type-1 (TSP1) repeat"/>
    <property type="match status" value="4"/>
</dbReference>